<dbReference type="GO" id="GO:0031445">
    <property type="term" value="P:regulation of heterochromatin formation"/>
    <property type="evidence" value="ECO:0007669"/>
    <property type="project" value="TreeGrafter"/>
</dbReference>
<accession>A0A0N4U2Q1</accession>
<evidence type="ECO:0000256" key="1">
    <source>
        <dbReference type="ARBA" id="ARBA00004123"/>
    </source>
</evidence>
<dbReference type="GO" id="GO:0000228">
    <property type="term" value="C:nuclear chromosome"/>
    <property type="evidence" value="ECO:0007669"/>
    <property type="project" value="TreeGrafter"/>
</dbReference>
<feature type="region of interest" description="Disordered" evidence="12">
    <location>
        <begin position="1137"/>
        <end position="1174"/>
    </location>
</feature>
<dbReference type="GO" id="GO:0006338">
    <property type="term" value="P:chromatin remodeling"/>
    <property type="evidence" value="ECO:0007669"/>
    <property type="project" value="InterPro"/>
</dbReference>
<evidence type="ECO:0000256" key="11">
    <source>
        <dbReference type="SAM" id="Coils"/>
    </source>
</evidence>
<dbReference type="InterPro" id="IPR001965">
    <property type="entry name" value="Znf_PHD"/>
</dbReference>
<sequence>MPLLLKKVFKPNKCPSDLKPDSLVFFSPLTNEVFVSYESVRSLCVICIFSFSSSFFERQIALNSMIWTCAATGKTSLTFEEALESERNAQESIHSFPDYLGTPLLFLVHYLSFRGRLDDLVDDLHMFIKSRYFVGEELIYIGERNKKLVRVLGISFVGENFTPKVGSEQDDLNSSSGRGTLLIGSAYEYKYTVQIINNDGTESDLGVREEVEHNELIRPKAFSSRVKLKLFLKNCCYSNSERMLVKRNLVEERGLDELSWIDVFAGPTAIFPRTPLVYRKGVLRPAKAIIAHESKTILHENDFQTSFESSKETGNSRIMNVSLNIEQSELLKKTRKREKKSDLARQEIILQQEELKVMIENAKKFGIEDLSRWKQERRLLSAGEINDLKQQIRNAKEKERAKIREAKQRERELFVEWKKPRDDLMCDDLKPLPNFALFTLPDWLGEDEWMECLQIYQFFQSFSELLPIKEILLKAKAERADEEDGDEATLNNKDDLAIDASYELDHKIYGESIRQATLLHENIRMTHGMSVRHLPTDCMTISEIIRLSLLTSGYYTGAATHRHRLQNRGGIRCFEDDGFLFVRNNTECMKILEKDSIFKLDSKQRLRILNVFVQQLMSYHKFRAFSEDKISILTDLRKELKNLRNFDINQEREAREATLLCEYEAEHENEHENHGNNEINNLSIRKAPISEKTSYLLNFSRTLIENDVNGEKLNELKKLLLNGVSYGELAIDEIPFIRSLQQRFISEKEQEMLDEIYVLQANLGWNFLGRDRAFRLYWYFDSLSLLLVENPTIKDEIGECCGATPVDKISEDIRQLFIDENQMRYALPSCTSSNDCPVHCFKRRSRFQIIDSVETLNAVSFHFSNKLYLIPLMIERYSLIGACNPRGYREAELLENLKYFQSRLCGLLIHHSRRTSISDLLIANINPTISSFDFDWPNEMVKMLLDLENKIEQGGIGHLAIRNRSSNREKWRNGLLVERDISSFIQGDIKVFDDLMICHTDFAKLSVVNQIAIALLQIAQGLNIRFLQFPFVKQDSKDTCVNIPTTTFDSWQKSLLKCTSISAIALFFSTLNSAILWDKSRLQAKCRECRRKGVLEKLIVCIRCYRCYHIDCIKPKLSRVFENWLCSNCSSFKKIGETEQGKNKPKETNGSAEDDISDTSSHEENIDSIKKSRRRVANSGITSGRVVRRVIHVEQLSNAAKGSVKRKSNLEEATENGTDGSETEMRLKKRKIENYKRPIIPMSLRQADQQSRDSLRALESVIRDALKQVHAWPFFGPVDAKEVPDYYLIIKRPMDLRKIMNKLKRRLYDNPEEVISDIKLIFENCRLYNDENSEIRRCGDTLENFIDHKINELAIKIHANRRTRFGKR</sequence>
<feature type="region of interest" description="Disordered" evidence="12">
    <location>
        <begin position="1202"/>
        <end position="1226"/>
    </location>
</feature>
<dbReference type="InterPro" id="IPR013083">
    <property type="entry name" value="Znf_RING/FYVE/PHD"/>
</dbReference>
<evidence type="ECO:0000259" key="13">
    <source>
        <dbReference type="PROSITE" id="PS50014"/>
    </source>
</evidence>
<dbReference type="WBParaSite" id="DME_0000097101-mRNA-1">
    <property type="protein sequence ID" value="DME_0000097101-mRNA-1"/>
    <property type="gene ID" value="DME_0000097101"/>
</dbReference>
<dbReference type="InterPro" id="IPR011011">
    <property type="entry name" value="Znf_FYVE_PHD"/>
</dbReference>
<evidence type="ECO:0000313" key="15">
    <source>
        <dbReference type="EMBL" id="VDN55358.1"/>
    </source>
</evidence>
<keyword evidence="17" id="KW-1185">Reference proteome</keyword>
<dbReference type="InterPro" id="IPR028941">
    <property type="entry name" value="WHIM2_dom"/>
</dbReference>
<dbReference type="Pfam" id="PF00628">
    <property type="entry name" value="PHD"/>
    <property type="match status" value="1"/>
</dbReference>
<dbReference type="Proteomes" id="UP000274756">
    <property type="component" value="Unassembled WGS sequence"/>
</dbReference>
<organism evidence="16 18">
    <name type="scientific">Dracunculus medinensis</name>
    <name type="common">Guinea worm</name>
    <dbReference type="NCBI Taxonomy" id="318479"/>
    <lineage>
        <taxon>Eukaryota</taxon>
        <taxon>Metazoa</taxon>
        <taxon>Ecdysozoa</taxon>
        <taxon>Nematoda</taxon>
        <taxon>Chromadorea</taxon>
        <taxon>Rhabditida</taxon>
        <taxon>Spirurina</taxon>
        <taxon>Dracunculoidea</taxon>
        <taxon>Dracunculidae</taxon>
        <taxon>Dracunculus</taxon>
    </lineage>
</organism>
<dbReference type="PANTHER" id="PTHR46510">
    <property type="entry name" value="BROMODOMAIN ADJACENT TO ZINC FINGER DOMAIN PROTEIN 1A"/>
    <property type="match status" value="1"/>
</dbReference>
<feature type="domain" description="WAC" evidence="14">
    <location>
        <begin position="37"/>
        <end position="146"/>
    </location>
</feature>
<evidence type="ECO:0000256" key="10">
    <source>
        <dbReference type="PROSITE-ProRule" id="PRU00475"/>
    </source>
</evidence>
<gene>
    <name evidence="15" type="ORF">DME_LOCUS5331</name>
</gene>
<dbReference type="InterPro" id="IPR001487">
    <property type="entry name" value="Bromodomain"/>
</dbReference>
<dbReference type="Proteomes" id="UP000038040">
    <property type="component" value="Unplaced"/>
</dbReference>
<dbReference type="SMART" id="SM00249">
    <property type="entry name" value="PHD"/>
    <property type="match status" value="1"/>
</dbReference>
<keyword evidence="3" id="KW-0863">Zinc-finger</keyword>
<evidence type="ECO:0000256" key="2">
    <source>
        <dbReference type="ARBA" id="ARBA00022723"/>
    </source>
</evidence>
<comment type="subcellular location">
    <subcellularLocation>
        <location evidence="1 10">Nucleus</location>
    </subcellularLocation>
</comment>
<evidence type="ECO:0000259" key="14">
    <source>
        <dbReference type="PROSITE" id="PS51136"/>
    </source>
</evidence>
<dbReference type="GO" id="GO:0006355">
    <property type="term" value="P:regulation of DNA-templated transcription"/>
    <property type="evidence" value="ECO:0007669"/>
    <property type="project" value="TreeGrafter"/>
</dbReference>
<dbReference type="OrthoDB" id="332390at2759"/>
<dbReference type="InterPro" id="IPR013136">
    <property type="entry name" value="WSTF_Acf1_Cbp146"/>
</dbReference>
<dbReference type="PROSITE" id="PS51136">
    <property type="entry name" value="WAC"/>
    <property type="match status" value="1"/>
</dbReference>
<dbReference type="STRING" id="318479.A0A0N4U2Q1"/>
<dbReference type="SMART" id="SM00297">
    <property type="entry name" value="BROMO"/>
    <property type="match status" value="1"/>
</dbReference>
<evidence type="ECO:0000313" key="17">
    <source>
        <dbReference type="Proteomes" id="UP000274756"/>
    </source>
</evidence>
<dbReference type="InterPro" id="IPR019787">
    <property type="entry name" value="Znf_PHD-finger"/>
</dbReference>
<keyword evidence="7" id="KW-0804">Transcription</keyword>
<dbReference type="Pfam" id="PF00439">
    <property type="entry name" value="Bromodomain"/>
    <property type="match status" value="1"/>
</dbReference>
<feature type="compositionally biased region" description="Basic and acidic residues" evidence="12">
    <location>
        <begin position="1160"/>
        <end position="1170"/>
    </location>
</feature>
<keyword evidence="8 10" id="KW-0539">Nucleus</keyword>
<feature type="domain" description="Bromo" evidence="13">
    <location>
        <begin position="1266"/>
        <end position="1336"/>
    </location>
</feature>
<reference evidence="18" key="1">
    <citation type="submission" date="2016-04" db="UniProtKB">
        <authorList>
            <consortium name="WormBaseParasite"/>
        </authorList>
    </citation>
    <scope>IDENTIFICATION</scope>
</reference>
<feature type="compositionally biased region" description="Basic and acidic residues" evidence="12">
    <location>
        <begin position="1137"/>
        <end position="1147"/>
    </location>
</feature>
<dbReference type="InterPro" id="IPR018359">
    <property type="entry name" value="Bromodomain_CS"/>
</dbReference>
<dbReference type="PROSITE" id="PS50014">
    <property type="entry name" value="BROMODOMAIN_2"/>
    <property type="match status" value="1"/>
</dbReference>
<dbReference type="GO" id="GO:0045740">
    <property type="term" value="P:positive regulation of DNA replication"/>
    <property type="evidence" value="ECO:0007669"/>
    <property type="project" value="TreeGrafter"/>
</dbReference>
<evidence type="ECO:0000256" key="9">
    <source>
        <dbReference type="PROSITE-ProRule" id="PRU00035"/>
    </source>
</evidence>
<keyword evidence="4" id="KW-0862">Zinc</keyword>
<evidence type="ECO:0000313" key="16">
    <source>
        <dbReference type="Proteomes" id="UP000038040"/>
    </source>
</evidence>
<dbReference type="PANTHER" id="PTHR46510:SF1">
    <property type="entry name" value="BROMODOMAIN ADJACENT TO ZINC FINGER DOMAIN PROTEIN 1A"/>
    <property type="match status" value="1"/>
</dbReference>
<keyword evidence="2" id="KW-0479">Metal-binding</keyword>
<dbReference type="PROSITE" id="PS00633">
    <property type="entry name" value="BROMODOMAIN_1"/>
    <property type="match status" value="1"/>
</dbReference>
<dbReference type="Pfam" id="PF10537">
    <property type="entry name" value="WAC_Acf1_DNA_bd"/>
    <property type="match status" value="1"/>
</dbReference>
<evidence type="ECO:0000256" key="8">
    <source>
        <dbReference type="ARBA" id="ARBA00023242"/>
    </source>
</evidence>
<evidence type="ECO:0000313" key="18">
    <source>
        <dbReference type="WBParaSite" id="DME_0000097101-mRNA-1"/>
    </source>
</evidence>
<dbReference type="GO" id="GO:0003677">
    <property type="term" value="F:DNA binding"/>
    <property type="evidence" value="ECO:0007669"/>
    <property type="project" value="TreeGrafter"/>
</dbReference>
<dbReference type="SUPFAM" id="SSF57903">
    <property type="entry name" value="FYVE/PHD zinc finger"/>
    <property type="match status" value="1"/>
</dbReference>
<evidence type="ECO:0000256" key="7">
    <source>
        <dbReference type="ARBA" id="ARBA00023163"/>
    </source>
</evidence>
<dbReference type="AlphaFoldDB" id="A0A0N4U2Q1"/>
<keyword evidence="11" id="KW-0175">Coiled coil</keyword>
<dbReference type="GO" id="GO:0008623">
    <property type="term" value="C:CHRAC"/>
    <property type="evidence" value="ECO:0007669"/>
    <property type="project" value="TreeGrafter"/>
</dbReference>
<dbReference type="Gene3D" id="1.20.920.10">
    <property type="entry name" value="Bromodomain-like"/>
    <property type="match status" value="1"/>
</dbReference>
<evidence type="ECO:0000256" key="3">
    <source>
        <dbReference type="ARBA" id="ARBA00022771"/>
    </source>
</evidence>
<keyword evidence="5" id="KW-0805">Transcription regulation</keyword>
<keyword evidence="6 9" id="KW-0103">Bromodomain</keyword>
<proteinExistence type="predicted"/>
<evidence type="ECO:0000256" key="4">
    <source>
        <dbReference type="ARBA" id="ARBA00022833"/>
    </source>
</evidence>
<dbReference type="Pfam" id="PF15613">
    <property type="entry name" value="WSD"/>
    <property type="match status" value="1"/>
</dbReference>
<feature type="coiled-coil region" evidence="11">
    <location>
        <begin position="385"/>
        <end position="416"/>
    </location>
</feature>
<dbReference type="InterPro" id="IPR036427">
    <property type="entry name" value="Bromodomain-like_sf"/>
</dbReference>
<dbReference type="Gene3D" id="3.30.40.10">
    <property type="entry name" value="Zinc/RING finger domain, C3HC4 (zinc finger)"/>
    <property type="match status" value="1"/>
</dbReference>
<evidence type="ECO:0000256" key="6">
    <source>
        <dbReference type="ARBA" id="ARBA00023117"/>
    </source>
</evidence>
<dbReference type="GO" id="GO:0008270">
    <property type="term" value="F:zinc ion binding"/>
    <property type="evidence" value="ECO:0007669"/>
    <property type="project" value="UniProtKB-KW"/>
</dbReference>
<name>A0A0N4U2Q1_DRAME</name>
<dbReference type="PRINTS" id="PR00503">
    <property type="entry name" value="BROMODOMAIN"/>
</dbReference>
<dbReference type="InterPro" id="IPR047171">
    <property type="entry name" value="BAZ1A"/>
</dbReference>
<evidence type="ECO:0000256" key="5">
    <source>
        <dbReference type="ARBA" id="ARBA00023015"/>
    </source>
</evidence>
<protein>
    <submittedName>
        <fullName evidence="18">DDT domain-containing protein</fullName>
    </submittedName>
</protein>
<dbReference type="EMBL" id="UYYG01001152">
    <property type="protein sequence ID" value="VDN55358.1"/>
    <property type="molecule type" value="Genomic_DNA"/>
</dbReference>
<dbReference type="SUPFAM" id="SSF47370">
    <property type="entry name" value="Bromodomain"/>
    <property type="match status" value="1"/>
</dbReference>
<reference evidence="15 17" key="2">
    <citation type="submission" date="2018-11" db="EMBL/GenBank/DDBJ databases">
        <authorList>
            <consortium name="Pathogen Informatics"/>
        </authorList>
    </citation>
    <scope>NUCLEOTIDE SEQUENCE [LARGE SCALE GENOMIC DNA]</scope>
</reference>
<evidence type="ECO:0000256" key="12">
    <source>
        <dbReference type="SAM" id="MobiDB-lite"/>
    </source>
</evidence>